<name>A0A426X0X3_ENSVE</name>
<reference evidence="1 2" key="1">
    <citation type="journal article" date="2014" name="Agronomy (Basel)">
        <title>A Draft Genome Sequence for Ensete ventricosum, the Drought-Tolerant Tree Against Hunger.</title>
        <authorList>
            <person name="Harrison J."/>
            <person name="Moore K.A."/>
            <person name="Paszkiewicz K."/>
            <person name="Jones T."/>
            <person name="Grant M."/>
            <person name="Ambacheew D."/>
            <person name="Muzemil S."/>
            <person name="Studholme D.J."/>
        </authorList>
    </citation>
    <scope>NUCLEOTIDE SEQUENCE [LARGE SCALE GENOMIC DNA]</scope>
</reference>
<organism evidence="1 2">
    <name type="scientific">Ensete ventricosum</name>
    <name type="common">Abyssinian banana</name>
    <name type="synonym">Musa ensete</name>
    <dbReference type="NCBI Taxonomy" id="4639"/>
    <lineage>
        <taxon>Eukaryota</taxon>
        <taxon>Viridiplantae</taxon>
        <taxon>Streptophyta</taxon>
        <taxon>Embryophyta</taxon>
        <taxon>Tracheophyta</taxon>
        <taxon>Spermatophyta</taxon>
        <taxon>Magnoliopsida</taxon>
        <taxon>Liliopsida</taxon>
        <taxon>Zingiberales</taxon>
        <taxon>Musaceae</taxon>
        <taxon>Ensete</taxon>
    </lineage>
</organism>
<evidence type="ECO:0000313" key="1">
    <source>
        <dbReference type="EMBL" id="RRT33110.1"/>
    </source>
</evidence>
<dbReference type="Proteomes" id="UP000287651">
    <property type="component" value="Unassembled WGS sequence"/>
</dbReference>
<gene>
    <name evidence="1" type="ORF">B296_00054307</name>
</gene>
<protein>
    <submittedName>
        <fullName evidence="1">Uncharacterized protein</fullName>
    </submittedName>
</protein>
<dbReference type="AlphaFoldDB" id="A0A426X0X3"/>
<evidence type="ECO:0000313" key="2">
    <source>
        <dbReference type="Proteomes" id="UP000287651"/>
    </source>
</evidence>
<dbReference type="EMBL" id="AMZH03029884">
    <property type="protein sequence ID" value="RRT33110.1"/>
    <property type="molecule type" value="Genomic_DNA"/>
</dbReference>
<proteinExistence type="predicted"/>
<comment type="caution">
    <text evidence="1">The sequence shown here is derived from an EMBL/GenBank/DDBJ whole genome shotgun (WGS) entry which is preliminary data.</text>
</comment>
<sequence>MQVVSPSPTMVGQRERTPLGSLHICRKETAPSPPPPAIIINPSVRPPNQPPSHLQIHDYPLLLPRQKASAAPTHPVPHLHL</sequence>
<accession>A0A426X0X3</accession>